<keyword evidence="2" id="KW-1185">Reference proteome</keyword>
<sequence length="43" mass="5070">MKKIKTLAVVALLAILLIYAGFLFFSAYKYELYDKKIERQKNN</sequence>
<protein>
    <submittedName>
        <fullName evidence="1">Uncharacterized protein</fullName>
    </submittedName>
</protein>
<proteinExistence type="predicted"/>
<comment type="caution">
    <text evidence="1">The sequence shown here is derived from an EMBL/GenBank/DDBJ whole genome shotgun (WGS) entry which is preliminary data.</text>
</comment>
<accession>A0ABU6MEG0</accession>
<name>A0ABU6MEG0_9BACI</name>
<dbReference type="EMBL" id="JARMAB010000009">
    <property type="protein sequence ID" value="MED1203065.1"/>
    <property type="molecule type" value="Genomic_DNA"/>
</dbReference>
<gene>
    <name evidence="1" type="ORF">P4T90_08145</name>
</gene>
<evidence type="ECO:0000313" key="1">
    <source>
        <dbReference type="EMBL" id="MED1203065.1"/>
    </source>
</evidence>
<reference evidence="1 2" key="1">
    <citation type="submission" date="2023-03" db="EMBL/GenBank/DDBJ databases">
        <title>Bacillus Genome Sequencing.</title>
        <authorList>
            <person name="Dunlap C."/>
        </authorList>
    </citation>
    <scope>NUCLEOTIDE SEQUENCE [LARGE SCALE GENOMIC DNA]</scope>
    <source>
        <strain evidence="1 2">B-23453</strain>
    </source>
</reference>
<dbReference type="Proteomes" id="UP001341444">
    <property type="component" value="Unassembled WGS sequence"/>
</dbReference>
<dbReference type="RefSeq" id="WP_260525554.1">
    <property type="nucleotide sequence ID" value="NZ_JARMAB010000009.1"/>
</dbReference>
<evidence type="ECO:0000313" key="2">
    <source>
        <dbReference type="Proteomes" id="UP001341444"/>
    </source>
</evidence>
<organism evidence="1 2">
    <name type="scientific">Heyndrickxia acidicola</name>
    <dbReference type="NCBI Taxonomy" id="209389"/>
    <lineage>
        <taxon>Bacteria</taxon>
        <taxon>Bacillati</taxon>
        <taxon>Bacillota</taxon>
        <taxon>Bacilli</taxon>
        <taxon>Bacillales</taxon>
        <taxon>Bacillaceae</taxon>
        <taxon>Heyndrickxia</taxon>
    </lineage>
</organism>